<reference evidence="21" key="2">
    <citation type="submission" date="2023-05" db="EMBL/GenBank/DDBJ databases">
        <authorList>
            <consortium name="Lawrence Berkeley National Laboratory"/>
            <person name="Steindorff A."/>
            <person name="Hensen N."/>
            <person name="Bonometti L."/>
            <person name="Westerberg I."/>
            <person name="Brannstrom I.O."/>
            <person name="Guillou S."/>
            <person name="Cros-Aarteil S."/>
            <person name="Calhoun S."/>
            <person name="Haridas S."/>
            <person name="Kuo A."/>
            <person name="Mondo S."/>
            <person name="Pangilinan J."/>
            <person name="Riley R."/>
            <person name="Labutti K."/>
            <person name="Andreopoulos B."/>
            <person name="Lipzen A."/>
            <person name="Chen C."/>
            <person name="Yanf M."/>
            <person name="Daum C."/>
            <person name="Ng V."/>
            <person name="Clum A."/>
            <person name="Ohm R."/>
            <person name="Martin F."/>
            <person name="Silar P."/>
            <person name="Natvig D."/>
            <person name="Lalanne C."/>
            <person name="Gautier V."/>
            <person name="Ament-Velasquez S.L."/>
            <person name="Kruys A."/>
            <person name="Hutchinson M.I."/>
            <person name="Powell A.J."/>
            <person name="Barry K."/>
            <person name="Miller A.N."/>
            <person name="Grigoriev I.V."/>
            <person name="Debuchy R."/>
            <person name="Gladieux P."/>
            <person name="Thoren M.H."/>
            <person name="Johannesson H."/>
        </authorList>
    </citation>
    <scope>NUCLEOTIDE SEQUENCE</scope>
    <source>
        <strain evidence="21">CBS 538.74</strain>
    </source>
</reference>
<comment type="similarity">
    <text evidence="3">Belongs to the GST superfamily.</text>
</comment>
<feature type="region of interest" description="Disordered" evidence="15">
    <location>
        <begin position="616"/>
        <end position="661"/>
    </location>
</feature>
<dbReference type="InterPro" id="IPR036282">
    <property type="entry name" value="Glutathione-S-Trfase_C_sf"/>
</dbReference>
<dbReference type="PANTHER" id="PTHR47959">
    <property type="entry name" value="ATP-DEPENDENT RNA HELICASE RHLE-RELATED"/>
    <property type="match status" value="1"/>
</dbReference>
<accession>A0AAN6VDT0</accession>
<dbReference type="Gene3D" id="3.40.30.10">
    <property type="entry name" value="Glutaredoxin"/>
    <property type="match status" value="1"/>
</dbReference>
<feature type="short sequence motif" description="Q motif" evidence="14">
    <location>
        <begin position="303"/>
        <end position="331"/>
    </location>
</feature>
<comment type="catalytic activity">
    <reaction evidence="13">
        <text>ATP + H2O = ADP + phosphate + H(+)</text>
        <dbReference type="Rhea" id="RHEA:13065"/>
        <dbReference type="ChEBI" id="CHEBI:15377"/>
        <dbReference type="ChEBI" id="CHEBI:15378"/>
        <dbReference type="ChEBI" id="CHEBI:30616"/>
        <dbReference type="ChEBI" id="CHEBI:43474"/>
        <dbReference type="ChEBI" id="CHEBI:456216"/>
        <dbReference type="EC" id="3.6.4.13"/>
    </reaction>
</comment>
<dbReference type="GO" id="GO:0005524">
    <property type="term" value="F:ATP binding"/>
    <property type="evidence" value="ECO:0007669"/>
    <property type="project" value="UniProtKB-KW"/>
</dbReference>
<keyword evidence="6" id="KW-0547">Nucleotide-binding</keyword>
<evidence type="ECO:0000256" key="13">
    <source>
        <dbReference type="ARBA" id="ARBA00047984"/>
    </source>
</evidence>
<feature type="domain" description="GST N-terminal" evidence="16">
    <location>
        <begin position="10"/>
        <end position="98"/>
    </location>
</feature>
<gene>
    <name evidence="21" type="ORF">C8A00DRAFT_46818</name>
</gene>
<dbReference type="SUPFAM" id="SSF52833">
    <property type="entry name" value="Thioredoxin-like"/>
    <property type="match status" value="1"/>
</dbReference>
<evidence type="ECO:0000256" key="14">
    <source>
        <dbReference type="PROSITE-ProRule" id="PRU00552"/>
    </source>
</evidence>
<dbReference type="PROSITE" id="PS51195">
    <property type="entry name" value="Q_MOTIF"/>
    <property type="match status" value="1"/>
</dbReference>
<dbReference type="PANTHER" id="PTHR47959:SF21">
    <property type="entry name" value="DEAD-BOX HELICASE 56"/>
    <property type="match status" value="1"/>
</dbReference>
<evidence type="ECO:0000256" key="11">
    <source>
        <dbReference type="ARBA" id="ARBA00023242"/>
    </source>
</evidence>
<dbReference type="Gene3D" id="3.40.50.300">
    <property type="entry name" value="P-loop containing nucleotide triphosphate hydrolases"/>
    <property type="match status" value="2"/>
</dbReference>
<dbReference type="GO" id="GO:0005634">
    <property type="term" value="C:nucleus"/>
    <property type="evidence" value="ECO:0007669"/>
    <property type="project" value="UniProtKB-SubCell"/>
</dbReference>
<keyword evidence="9" id="KW-0067">ATP-binding</keyword>
<dbReference type="InterPro" id="IPR011545">
    <property type="entry name" value="DEAD/DEAH_box_helicase_dom"/>
</dbReference>
<dbReference type="InterPro" id="IPR040079">
    <property type="entry name" value="Glutathione_S-Trfase"/>
</dbReference>
<evidence type="ECO:0000259" key="20">
    <source>
        <dbReference type="PROSITE" id="PS51195"/>
    </source>
</evidence>
<evidence type="ECO:0000259" key="17">
    <source>
        <dbReference type="PROSITE" id="PS50405"/>
    </source>
</evidence>
<evidence type="ECO:0000256" key="8">
    <source>
        <dbReference type="ARBA" id="ARBA00022806"/>
    </source>
</evidence>
<dbReference type="InterPro" id="IPR027417">
    <property type="entry name" value="P-loop_NTPase"/>
</dbReference>
<dbReference type="InterPro" id="IPR036249">
    <property type="entry name" value="Thioredoxin-like_sf"/>
</dbReference>
<dbReference type="SUPFAM" id="SSF47616">
    <property type="entry name" value="GST C-terminal domain-like"/>
    <property type="match status" value="1"/>
</dbReference>
<feature type="domain" description="Helicase C-terminal" evidence="19">
    <location>
        <begin position="523"/>
        <end position="725"/>
    </location>
</feature>
<dbReference type="InterPro" id="IPR014014">
    <property type="entry name" value="RNA_helicase_DEAD_Q_motif"/>
</dbReference>
<feature type="domain" description="Helicase ATP-binding" evidence="18">
    <location>
        <begin position="334"/>
        <end position="511"/>
    </location>
</feature>
<dbReference type="GO" id="GO:0005829">
    <property type="term" value="C:cytosol"/>
    <property type="evidence" value="ECO:0007669"/>
    <property type="project" value="TreeGrafter"/>
</dbReference>
<keyword evidence="10" id="KW-0694">RNA-binding</keyword>
<dbReference type="GO" id="GO:0016787">
    <property type="term" value="F:hydrolase activity"/>
    <property type="evidence" value="ECO:0007669"/>
    <property type="project" value="UniProtKB-KW"/>
</dbReference>
<evidence type="ECO:0000256" key="10">
    <source>
        <dbReference type="ARBA" id="ARBA00022884"/>
    </source>
</evidence>
<keyword evidence="8" id="KW-0347">Helicase</keyword>
<keyword evidence="11" id="KW-0539">Nucleus</keyword>
<evidence type="ECO:0000313" key="22">
    <source>
        <dbReference type="Proteomes" id="UP001302745"/>
    </source>
</evidence>
<feature type="compositionally biased region" description="Basic and acidic residues" evidence="15">
    <location>
        <begin position="623"/>
        <end position="643"/>
    </location>
</feature>
<feature type="domain" description="GST C-terminal" evidence="17">
    <location>
        <begin position="105"/>
        <end position="241"/>
    </location>
</feature>
<evidence type="ECO:0000259" key="18">
    <source>
        <dbReference type="PROSITE" id="PS51192"/>
    </source>
</evidence>
<dbReference type="Pfam" id="PF02798">
    <property type="entry name" value="GST_N"/>
    <property type="match status" value="1"/>
</dbReference>
<dbReference type="InterPro" id="IPR014001">
    <property type="entry name" value="Helicase_ATP-bd"/>
</dbReference>
<evidence type="ECO:0000259" key="16">
    <source>
        <dbReference type="PROSITE" id="PS50404"/>
    </source>
</evidence>
<comment type="subcellular location">
    <subcellularLocation>
        <location evidence="2">Nucleus</location>
    </subcellularLocation>
</comment>
<dbReference type="EC" id="3.6.4.13" evidence="4"/>
<evidence type="ECO:0000256" key="5">
    <source>
        <dbReference type="ARBA" id="ARBA00022517"/>
    </source>
</evidence>
<evidence type="ECO:0000256" key="12">
    <source>
        <dbReference type="ARBA" id="ARBA00038041"/>
    </source>
</evidence>
<evidence type="ECO:0000256" key="4">
    <source>
        <dbReference type="ARBA" id="ARBA00012552"/>
    </source>
</evidence>
<name>A0AAN6VDT0_9PEZI</name>
<comment type="function">
    <text evidence="1">ATP-binding RNA helicase involved in the biogenesis of 60S ribosomal subunits and is required for the normal formation of 25S and 5.8S rRNAs.</text>
</comment>
<dbReference type="InterPro" id="IPR004045">
    <property type="entry name" value="Glutathione_S-Trfase_N"/>
</dbReference>
<dbReference type="PROSITE" id="PS51194">
    <property type="entry name" value="HELICASE_CTER"/>
    <property type="match status" value="1"/>
</dbReference>
<dbReference type="GO" id="GO:0003724">
    <property type="term" value="F:RNA helicase activity"/>
    <property type="evidence" value="ECO:0007669"/>
    <property type="project" value="UniProtKB-EC"/>
</dbReference>
<evidence type="ECO:0000256" key="3">
    <source>
        <dbReference type="ARBA" id="ARBA00007409"/>
    </source>
</evidence>
<dbReference type="AlphaFoldDB" id="A0AAN6VDT0"/>
<dbReference type="SUPFAM" id="SSF52540">
    <property type="entry name" value="P-loop containing nucleoside triphosphate hydrolases"/>
    <property type="match status" value="2"/>
</dbReference>
<dbReference type="PROSITE" id="PS51192">
    <property type="entry name" value="HELICASE_ATP_BIND_1"/>
    <property type="match status" value="1"/>
</dbReference>
<comment type="similarity">
    <text evidence="12">Belongs to the DEAD box helicase family. DDX56/DBP9 subfamily.</text>
</comment>
<keyword evidence="22" id="KW-1185">Reference proteome</keyword>
<dbReference type="Pfam" id="PF00043">
    <property type="entry name" value="GST_C"/>
    <property type="match status" value="1"/>
</dbReference>
<feature type="compositionally biased region" description="Basic residues" evidence="15">
    <location>
        <begin position="816"/>
        <end position="829"/>
    </location>
</feature>
<dbReference type="InterPro" id="IPR050079">
    <property type="entry name" value="DEAD_box_RNA_helicase"/>
</dbReference>
<dbReference type="PROSITE" id="PS50405">
    <property type="entry name" value="GST_CTER"/>
    <property type="match status" value="1"/>
</dbReference>
<evidence type="ECO:0000256" key="2">
    <source>
        <dbReference type="ARBA" id="ARBA00004123"/>
    </source>
</evidence>
<evidence type="ECO:0000256" key="7">
    <source>
        <dbReference type="ARBA" id="ARBA00022801"/>
    </source>
</evidence>
<evidence type="ECO:0000256" key="9">
    <source>
        <dbReference type="ARBA" id="ARBA00022840"/>
    </source>
</evidence>
<dbReference type="GO" id="GO:0010467">
    <property type="term" value="P:gene expression"/>
    <property type="evidence" value="ECO:0007669"/>
    <property type="project" value="UniProtKB-ARBA"/>
</dbReference>
<evidence type="ECO:0000256" key="6">
    <source>
        <dbReference type="ARBA" id="ARBA00022741"/>
    </source>
</evidence>
<dbReference type="SFLD" id="SFLDS00019">
    <property type="entry name" value="Glutathione_Transferase_(cytos"/>
    <property type="match status" value="1"/>
</dbReference>
<feature type="region of interest" description="Disordered" evidence="15">
    <location>
        <begin position="810"/>
        <end position="849"/>
    </location>
</feature>
<proteinExistence type="inferred from homology"/>
<feature type="domain" description="DEAD-box RNA helicase Q" evidence="20">
    <location>
        <begin position="303"/>
        <end position="331"/>
    </location>
</feature>
<dbReference type="GO" id="GO:0003723">
    <property type="term" value="F:RNA binding"/>
    <property type="evidence" value="ECO:0007669"/>
    <property type="project" value="UniProtKB-KW"/>
</dbReference>
<dbReference type="Gene3D" id="1.20.1050.10">
    <property type="match status" value="1"/>
</dbReference>
<dbReference type="SMART" id="SM00487">
    <property type="entry name" value="DEXDc"/>
    <property type="match status" value="1"/>
</dbReference>
<dbReference type="SFLD" id="SFLDG00358">
    <property type="entry name" value="Main_(cytGST)"/>
    <property type="match status" value="1"/>
</dbReference>
<dbReference type="PROSITE" id="PS50404">
    <property type="entry name" value="GST_NTER"/>
    <property type="match status" value="1"/>
</dbReference>
<comment type="caution">
    <text evidence="21">The sequence shown here is derived from an EMBL/GenBank/DDBJ whole genome shotgun (WGS) entry which is preliminary data.</text>
</comment>
<evidence type="ECO:0000259" key="19">
    <source>
        <dbReference type="PROSITE" id="PS51194"/>
    </source>
</evidence>
<dbReference type="CDD" id="cd03048">
    <property type="entry name" value="GST_N_Ure2p_like"/>
    <property type="match status" value="1"/>
</dbReference>
<keyword evidence="7" id="KW-0378">Hydrolase</keyword>
<feature type="compositionally biased region" description="Basic and acidic residues" evidence="15">
    <location>
        <begin position="286"/>
        <end position="299"/>
    </location>
</feature>
<dbReference type="Pfam" id="PF00270">
    <property type="entry name" value="DEAD"/>
    <property type="match status" value="1"/>
</dbReference>
<dbReference type="InterPro" id="IPR001650">
    <property type="entry name" value="Helicase_C-like"/>
</dbReference>
<dbReference type="GO" id="GO:0042254">
    <property type="term" value="P:ribosome biogenesis"/>
    <property type="evidence" value="ECO:0007669"/>
    <property type="project" value="UniProtKB-KW"/>
</dbReference>
<dbReference type="InterPro" id="IPR004046">
    <property type="entry name" value="GST_C"/>
</dbReference>
<feature type="region of interest" description="Disordered" evidence="15">
    <location>
        <begin position="272"/>
        <end position="303"/>
    </location>
</feature>
<dbReference type="SFLD" id="SFLDG01151">
    <property type="entry name" value="Main.2:_Nu-like"/>
    <property type="match status" value="1"/>
</dbReference>
<sequence>MAEPTGLIANSGIELLTWGTPNGFKVSILLEELKEAYGKDYVAQAINISKNTQKQPWYTALNPNGRIPTLVDHDRNGFAVFETLAILTYLTRHYDPDHHFSFPVDSDDYSVAEQWLAWQQGGLGPMQGQANHFLHAAAEKIPYPIQRYVGEAERLYGVLDARLADRDYVAGPGRGQYSIADMSLVGWTNVSVYSGVDLPGKFPHVQAWLDRLLSRPAVQRGLAVPTGNPPRVSNARLESALRGEWDDGRKIVEDVARSVAEAKEKYGYKKLDKTGEPAVAPSEPETETKPSQPEKKAAADAEPSFAELGLDPRLVQAVAKQSFEKPTLVQRKAIPLALQGQDVLCKAKTGSGKTAAYVLPVLSNILKRKATDPTAFTAALILVPTRELADQVFKAIEQFSAFCAKDLHAAKLTDNVSDAVQRSLLANVPDIVVSTPARAWHSVNSEALSLAKLQYLVLDEADLVLSYGYDEDMENIARSLPKGVQTTMMSATLSAELDTLKGIFCRNPTLLDLKEEFGAEDEKLTQFYVKCGEDDKWLVSYLIFKLQLIKGSCLVFVADIDRSYRLKLFFEQFSIRSCVLNSELPINTRIKIIEEFNRGIYDIIIASDEKSELFGDEAAGDEEEKKESKKTSKSKEEEGAEQPKKKRRQHKKDEEYGVSRGRTARAGRAGIALSFVIPKELYGKHRPTTIKSSEKDEKVLAKVMRQQGKLNRKLEPYNFNKSQMEAFRYRMNDGMSPWSVVVVVVSLSNVLQHSVPYFEENPTELAHLRHDGELGRTTRQQPHLKHVPDYLLPKDGKKELTEHVGFVPFKKEGGKDRKHRKGGKPKGRSFKMGGRKDPLKTFKVRRKAR</sequence>
<dbReference type="Proteomes" id="UP001302745">
    <property type="component" value="Unassembled WGS sequence"/>
</dbReference>
<organism evidence="21 22">
    <name type="scientific">Chaetomidium leptoderma</name>
    <dbReference type="NCBI Taxonomy" id="669021"/>
    <lineage>
        <taxon>Eukaryota</taxon>
        <taxon>Fungi</taxon>
        <taxon>Dikarya</taxon>
        <taxon>Ascomycota</taxon>
        <taxon>Pezizomycotina</taxon>
        <taxon>Sordariomycetes</taxon>
        <taxon>Sordariomycetidae</taxon>
        <taxon>Sordariales</taxon>
        <taxon>Chaetomiaceae</taxon>
        <taxon>Chaetomidium</taxon>
    </lineage>
</organism>
<protein>
    <recommendedName>
        <fullName evidence="4">RNA helicase</fullName>
        <ecNumber evidence="4">3.6.4.13</ecNumber>
    </recommendedName>
</protein>
<evidence type="ECO:0000256" key="15">
    <source>
        <dbReference type="SAM" id="MobiDB-lite"/>
    </source>
</evidence>
<dbReference type="InterPro" id="IPR010987">
    <property type="entry name" value="Glutathione-S-Trfase_C-like"/>
</dbReference>
<dbReference type="Pfam" id="PF00271">
    <property type="entry name" value="Helicase_C"/>
    <property type="match status" value="1"/>
</dbReference>
<evidence type="ECO:0000313" key="21">
    <source>
        <dbReference type="EMBL" id="KAK4149597.1"/>
    </source>
</evidence>
<dbReference type="CDD" id="cd17961">
    <property type="entry name" value="DEADc_DDX56"/>
    <property type="match status" value="1"/>
</dbReference>
<dbReference type="EMBL" id="MU857143">
    <property type="protein sequence ID" value="KAK4149597.1"/>
    <property type="molecule type" value="Genomic_DNA"/>
</dbReference>
<evidence type="ECO:0000256" key="1">
    <source>
        <dbReference type="ARBA" id="ARBA00003706"/>
    </source>
</evidence>
<reference evidence="21" key="1">
    <citation type="journal article" date="2023" name="Mol. Phylogenet. Evol.">
        <title>Genome-scale phylogeny and comparative genomics of the fungal order Sordariales.</title>
        <authorList>
            <person name="Hensen N."/>
            <person name="Bonometti L."/>
            <person name="Westerberg I."/>
            <person name="Brannstrom I.O."/>
            <person name="Guillou S."/>
            <person name="Cros-Aarteil S."/>
            <person name="Calhoun S."/>
            <person name="Haridas S."/>
            <person name="Kuo A."/>
            <person name="Mondo S."/>
            <person name="Pangilinan J."/>
            <person name="Riley R."/>
            <person name="LaButti K."/>
            <person name="Andreopoulos B."/>
            <person name="Lipzen A."/>
            <person name="Chen C."/>
            <person name="Yan M."/>
            <person name="Daum C."/>
            <person name="Ng V."/>
            <person name="Clum A."/>
            <person name="Steindorff A."/>
            <person name="Ohm R.A."/>
            <person name="Martin F."/>
            <person name="Silar P."/>
            <person name="Natvig D.O."/>
            <person name="Lalanne C."/>
            <person name="Gautier V."/>
            <person name="Ament-Velasquez S.L."/>
            <person name="Kruys A."/>
            <person name="Hutchinson M.I."/>
            <person name="Powell A.J."/>
            <person name="Barry K."/>
            <person name="Miller A.N."/>
            <person name="Grigoriev I.V."/>
            <person name="Debuchy R."/>
            <person name="Gladieux P."/>
            <person name="Hiltunen Thoren M."/>
            <person name="Johannesson H."/>
        </authorList>
    </citation>
    <scope>NUCLEOTIDE SEQUENCE</scope>
    <source>
        <strain evidence="21">CBS 538.74</strain>
    </source>
</reference>
<keyword evidence="5" id="KW-0690">Ribosome biogenesis</keyword>